<dbReference type="Gene3D" id="3.40.50.300">
    <property type="entry name" value="P-loop containing nucleotide triphosphate hydrolases"/>
    <property type="match status" value="1"/>
</dbReference>
<dbReference type="GO" id="GO:0016887">
    <property type="term" value="F:ATP hydrolysis activity"/>
    <property type="evidence" value="ECO:0007669"/>
    <property type="project" value="UniProtKB-UniRule"/>
</dbReference>
<dbReference type="InterPro" id="IPR027417">
    <property type="entry name" value="P-loop_NTPase"/>
</dbReference>
<dbReference type="AlphaFoldDB" id="A0A173XS98"/>
<dbReference type="PANTHER" id="PTHR42961:SF2">
    <property type="entry name" value="IRON-SULFUR PROTEIN NUBPL"/>
    <property type="match status" value="1"/>
</dbReference>
<organism evidence="7 8">
    <name type="scientific">Clostridium disporicum</name>
    <dbReference type="NCBI Taxonomy" id="84024"/>
    <lineage>
        <taxon>Bacteria</taxon>
        <taxon>Bacillati</taxon>
        <taxon>Bacillota</taxon>
        <taxon>Clostridia</taxon>
        <taxon>Eubacteriales</taxon>
        <taxon>Clostridiaceae</taxon>
        <taxon>Clostridium</taxon>
    </lineage>
</organism>
<dbReference type="SUPFAM" id="SSF52540">
    <property type="entry name" value="P-loop containing nucleoside triphosphate hydrolases"/>
    <property type="match status" value="1"/>
</dbReference>
<comment type="subunit">
    <text evidence="6">Homodimer.</text>
</comment>
<accession>A0A173XS98</accession>
<dbReference type="GO" id="GO:0005524">
    <property type="term" value="F:ATP binding"/>
    <property type="evidence" value="ECO:0007669"/>
    <property type="project" value="UniProtKB-UniRule"/>
</dbReference>
<dbReference type="GeneID" id="83012507"/>
<keyword evidence="1 6" id="KW-0479">Metal-binding</keyword>
<evidence type="ECO:0000313" key="7">
    <source>
        <dbReference type="EMBL" id="CUN54150.1"/>
    </source>
</evidence>
<name>A0A173XS98_9CLOT</name>
<dbReference type="CDD" id="cd02037">
    <property type="entry name" value="Mrp_NBP35"/>
    <property type="match status" value="1"/>
</dbReference>
<dbReference type="InterPro" id="IPR033756">
    <property type="entry name" value="YlxH/NBP35"/>
</dbReference>
<protein>
    <recommendedName>
        <fullName evidence="6">Iron-sulfur cluster carrier protein</fullName>
    </recommendedName>
</protein>
<comment type="function">
    <text evidence="6">Binds and transfers iron-sulfur (Fe-S) clusters to target apoproteins. Can hydrolyze ATP.</text>
</comment>
<dbReference type="GO" id="GO:0140663">
    <property type="term" value="F:ATP-dependent FeS chaperone activity"/>
    <property type="evidence" value="ECO:0007669"/>
    <property type="project" value="InterPro"/>
</dbReference>
<keyword evidence="3 6" id="KW-0067">ATP-binding</keyword>
<dbReference type="RefSeq" id="WP_042399938.1">
    <property type="nucleotide sequence ID" value="NZ_CYYT01000022.1"/>
</dbReference>
<keyword evidence="5 6" id="KW-0411">Iron-sulfur</keyword>
<dbReference type="InterPro" id="IPR000808">
    <property type="entry name" value="Mrp-like_CS"/>
</dbReference>
<keyword evidence="2 6" id="KW-0547">Nucleotide-binding</keyword>
<evidence type="ECO:0000256" key="5">
    <source>
        <dbReference type="ARBA" id="ARBA00023014"/>
    </source>
</evidence>
<evidence type="ECO:0000256" key="3">
    <source>
        <dbReference type="ARBA" id="ARBA00022840"/>
    </source>
</evidence>
<evidence type="ECO:0000256" key="1">
    <source>
        <dbReference type="ARBA" id="ARBA00022723"/>
    </source>
</evidence>
<dbReference type="GO" id="GO:0051539">
    <property type="term" value="F:4 iron, 4 sulfur cluster binding"/>
    <property type="evidence" value="ECO:0007669"/>
    <property type="project" value="TreeGrafter"/>
</dbReference>
<evidence type="ECO:0000256" key="2">
    <source>
        <dbReference type="ARBA" id="ARBA00022741"/>
    </source>
</evidence>
<reference evidence="7 8" key="1">
    <citation type="submission" date="2015-09" db="EMBL/GenBank/DDBJ databases">
        <authorList>
            <consortium name="Pathogen Informatics"/>
        </authorList>
    </citation>
    <scope>NUCLEOTIDE SEQUENCE [LARGE SCALE GENOMIC DNA]</scope>
    <source>
        <strain evidence="7 8">2789STDY5834855</strain>
    </source>
</reference>
<comment type="similarity">
    <text evidence="6">Belongs to the Mrp/NBP35 ATP-binding proteins family.</text>
</comment>
<keyword evidence="6" id="KW-0378">Hydrolase</keyword>
<dbReference type="HAMAP" id="MF_02040">
    <property type="entry name" value="Mrp_NBP35"/>
    <property type="match status" value="1"/>
</dbReference>
<feature type="binding site" evidence="6">
    <location>
        <begin position="39"/>
        <end position="46"/>
    </location>
    <ligand>
        <name>ATP</name>
        <dbReference type="ChEBI" id="CHEBI:30616"/>
    </ligand>
</feature>
<evidence type="ECO:0000313" key="8">
    <source>
        <dbReference type="Proteomes" id="UP000095558"/>
    </source>
</evidence>
<evidence type="ECO:0000256" key="6">
    <source>
        <dbReference type="HAMAP-Rule" id="MF_02040"/>
    </source>
</evidence>
<sequence>MSNCNSCPSNGECGKEEEKCGIQNNPSNKIKNIIAVMSGKGGVGKSTMSVMLARQLVQRGYSVGILDADITGPSIPRLLHIEEQRAMGTEKLIFPVESSEGIKVMSLNLVVEKEDEAVIWRGPAIVSVVNQFWTGVYWGELDYLIIDMPPGTGDVPLTVMQSIPIKGVVMVSIPQDMISMIVSKSINMARKMNIDVFGVIENMSYIKCPDCDKTIKLFNGENTEKFLKDMNVELLGELPMHRAITNYGSLELIEEEEEIAELFDPIVEKVIAKSKKKLML</sequence>
<keyword evidence="4 6" id="KW-0408">Iron</keyword>
<dbReference type="GO" id="GO:0046872">
    <property type="term" value="F:metal ion binding"/>
    <property type="evidence" value="ECO:0007669"/>
    <property type="project" value="UniProtKB-KW"/>
</dbReference>
<dbReference type="GO" id="GO:0016226">
    <property type="term" value="P:iron-sulfur cluster assembly"/>
    <property type="evidence" value="ECO:0007669"/>
    <property type="project" value="InterPro"/>
</dbReference>
<dbReference type="OrthoDB" id="9809679at2"/>
<gene>
    <name evidence="7" type="ORF">ERS852470_00171</name>
</gene>
<dbReference type="Pfam" id="PF10609">
    <property type="entry name" value="ParA"/>
    <property type="match status" value="1"/>
</dbReference>
<dbReference type="PANTHER" id="PTHR42961">
    <property type="entry name" value="IRON-SULFUR PROTEIN NUBPL"/>
    <property type="match status" value="1"/>
</dbReference>
<dbReference type="FunFam" id="3.40.50.300:FF:001119">
    <property type="entry name" value="Iron-sulfur cluster carrier protein"/>
    <property type="match status" value="1"/>
</dbReference>
<dbReference type="InterPro" id="IPR019591">
    <property type="entry name" value="Mrp/NBP35_ATP-bd"/>
</dbReference>
<dbReference type="PROSITE" id="PS01215">
    <property type="entry name" value="MRP"/>
    <property type="match status" value="1"/>
</dbReference>
<evidence type="ECO:0000256" key="4">
    <source>
        <dbReference type="ARBA" id="ARBA00023004"/>
    </source>
</evidence>
<proteinExistence type="inferred from homology"/>
<dbReference type="EMBL" id="CYZV01000001">
    <property type="protein sequence ID" value="CUN54150.1"/>
    <property type="molecule type" value="Genomic_DNA"/>
</dbReference>
<dbReference type="Proteomes" id="UP000095558">
    <property type="component" value="Unassembled WGS sequence"/>
</dbReference>
<dbReference type="InterPro" id="IPR044304">
    <property type="entry name" value="NUBPL-like"/>
</dbReference>